<protein>
    <recommendedName>
        <fullName evidence="1">Replication protein A 70 kDa DNA-binding subunit B/D first OB fold domain-containing protein</fullName>
    </recommendedName>
</protein>
<feature type="domain" description="Replication protein A 70 kDa DNA-binding subunit B/D first OB fold" evidence="1">
    <location>
        <begin position="5"/>
        <end position="107"/>
    </location>
</feature>
<keyword evidence="3" id="KW-1185">Reference proteome</keyword>
<dbReference type="Gene3D" id="2.40.50.140">
    <property type="entry name" value="Nucleic acid-binding proteins"/>
    <property type="match status" value="1"/>
</dbReference>
<dbReference type="InterPro" id="IPR012340">
    <property type="entry name" value="NA-bd_OB-fold"/>
</dbReference>
<evidence type="ECO:0000313" key="3">
    <source>
        <dbReference type="Proteomes" id="UP000467841"/>
    </source>
</evidence>
<dbReference type="AlphaFoldDB" id="A0A6D2HET8"/>
<dbReference type="CDD" id="cd04480">
    <property type="entry name" value="RPA1_DBD_A_like"/>
    <property type="match status" value="1"/>
</dbReference>
<gene>
    <name evidence="2" type="ORF">MERR_LOCUS1959</name>
</gene>
<dbReference type="InterPro" id="IPR003871">
    <property type="entry name" value="RFA1B/D_OB_1st"/>
</dbReference>
<proteinExistence type="predicted"/>
<dbReference type="Pfam" id="PF02721">
    <property type="entry name" value="DUF223"/>
    <property type="match status" value="1"/>
</dbReference>
<name>A0A6D2HET8_9BRAS</name>
<dbReference type="Proteomes" id="UP000467841">
    <property type="component" value="Unassembled WGS sequence"/>
</dbReference>
<accession>A0A6D2HET8</accession>
<reference evidence="2" key="1">
    <citation type="submission" date="2020-01" db="EMBL/GenBank/DDBJ databases">
        <authorList>
            <person name="Mishra B."/>
        </authorList>
    </citation>
    <scope>NUCLEOTIDE SEQUENCE [LARGE SCALE GENOMIC DNA]</scope>
</reference>
<organism evidence="2 3">
    <name type="scientific">Microthlaspi erraticum</name>
    <dbReference type="NCBI Taxonomy" id="1685480"/>
    <lineage>
        <taxon>Eukaryota</taxon>
        <taxon>Viridiplantae</taxon>
        <taxon>Streptophyta</taxon>
        <taxon>Embryophyta</taxon>
        <taxon>Tracheophyta</taxon>
        <taxon>Spermatophyta</taxon>
        <taxon>Magnoliopsida</taxon>
        <taxon>eudicotyledons</taxon>
        <taxon>Gunneridae</taxon>
        <taxon>Pentapetalae</taxon>
        <taxon>rosids</taxon>
        <taxon>malvids</taxon>
        <taxon>Brassicales</taxon>
        <taxon>Brassicaceae</taxon>
        <taxon>Coluteocarpeae</taxon>
        <taxon>Microthlaspi</taxon>
    </lineage>
</organism>
<comment type="caution">
    <text evidence="2">The sequence shown here is derived from an EMBL/GenBank/DDBJ whole genome shotgun (WGS) entry which is preliminary data.</text>
</comment>
<dbReference type="SUPFAM" id="SSF50249">
    <property type="entry name" value="Nucleic acid-binding proteins"/>
    <property type="match status" value="1"/>
</dbReference>
<evidence type="ECO:0000259" key="1">
    <source>
        <dbReference type="Pfam" id="PF02721"/>
    </source>
</evidence>
<sequence>MSVSFDRIDRLSPERSNWCIVVKVVNTWQAFDDDGLEYFNFLLIDAEGKKIVGTIGNSRNENTLRQSLCLNEWKCIRNFNVVINQSDVRLTRIRTKIILIGRTEVTRAVDPQVYQPMDLVTFEDVVHGTTEMGETYHVATIHVESVRGISSFEFNPPCTVNRDAQRLCEETWRIQDEAMSLEDGSSYSDELFQ</sequence>
<dbReference type="EMBL" id="CACVBM020000111">
    <property type="protein sequence ID" value="CAA7014724.1"/>
    <property type="molecule type" value="Genomic_DNA"/>
</dbReference>
<evidence type="ECO:0000313" key="2">
    <source>
        <dbReference type="EMBL" id="CAA7014724.1"/>
    </source>
</evidence>